<dbReference type="Pfam" id="PF06985">
    <property type="entry name" value="HET"/>
    <property type="match status" value="1"/>
</dbReference>
<dbReference type="AlphaFoldDB" id="A0A553HUY9"/>
<dbReference type="STRING" id="2512241.A0A553HUY9"/>
<organism evidence="2 3">
    <name type="scientific">Xylaria flabelliformis</name>
    <dbReference type="NCBI Taxonomy" id="2512241"/>
    <lineage>
        <taxon>Eukaryota</taxon>
        <taxon>Fungi</taxon>
        <taxon>Dikarya</taxon>
        <taxon>Ascomycota</taxon>
        <taxon>Pezizomycotina</taxon>
        <taxon>Sordariomycetes</taxon>
        <taxon>Xylariomycetidae</taxon>
        <taxon>Xylariales</taxon>
        <taxon>Xylariaceae</taxon>
        <taxon>Xylaria</taxon>
    </lineage>
</organism>
<evidence type="ECO:0000313" key="3">
    <source>
        <dbReference type="Proteomes" id="UP000319160"/>
    </source>
</evidence>
<sequence>MAFCSHCKHLQATVFGEAVQSLTYNLQRYSHHPSYTSLLRSAEAGCGLCKILLKGLSDIDRLKNNVEIKFNNDGCPIYPDGAISLGGVAGISGERWIWIEKMVSAPGLVRAYELPDGWRDPWDKEEKDVNEKAITAINFWAKSCLTDHPECQQIGPHGFIPTRVIEVGTHGDETVRLVHSLNKTLEDKRYVALSHCWGGNMPQSAMTVQAVLDEHTKLIPLARLTNCFVDAIKITRRLGIPYIWIDSLCIIQDSSPDWEAEASAMAAIYTGAYVTISASGSSDGTKGCKIHNDEVPYIDVPLNGGELEPNNKAQRRYRVCAWSTFSENHMDRDPLHSRGWCLQERELSPRVAHFSRDTVRWECRRRQATLVFPWHDANSFLGHPRIFDYDDTGRRHPKLNPTLNGTVTGDGLLQAASEWFRLVKLYKTRNLTKELDILPGSGGIARVFAGFTPGEYHAGHFVSHGVVGLLWIAEARDQKKKQQNQPHRPQQYIAPSWSWASVIGPASWSWDMLLDKDRIKELAEIIEMRTELQGQDRFGKVKAGALKIKGQIRQLMVRSTSAFWLHEGSGVQELFADIRGKEVKVGSVSFDISTEAQGIIHGLACAQIGHPWPQVFGLALAVVDEEPQGSKFRRIGRFISATRTWNETNHVAEVVIV</sequence>
<evidence type="ECO:0000259" key="1">
    <source>
        <dbReference type="Pfam" id="PF06985"/>
    </source>
</evidence>
<keyword evidence="3" id="KW-1185">Reference proteome</keyword>
<protein>
    <recommendedName>
        <fullName evidence="1">Heterokaryon incompatibility domain-containing protein</fullName>
    </recommendedName>
</protein>
<feature type="domain" description="Heterokaryon incompatibility" evidence="1">
    <location>
        <begin position="190"/>
        <end position="344"/>
    </location>
</feature>
<gene>
    <name evidence="2" type="ORF">FHL15_007306</name>
</gene>
<dbReference type="OrthoDB" id="5347061at2759"/>
<name>A0A553HUY9_9PEZI</name>
<dbReference type="PANTHER" id="PTHR33112">
    <property type="entry name" value="DOMAIN PROTEIN, PUTATIVE-RELATED"/>
    <property type="match status" value="1"/>
</dbReference>
<accession>A0A553HUY9</accession>
<proteinExistence type="predicted"/>
<dbReference type="EMBL" id="VFLP01000042">
    <property type="protein sequence ID" value="TRX91753.1"/>
    <property type="molecule type" value="Genomic_DNA"/>
</dbReference>
<dbReference type="InterPro" id="IPR010730">
    <property type="entry name" value="HET"/>
</dbReference>
<dbReference type="Proteomes" id="UP000319160">
    <property type="component" value="Unassembled WGS sequence"/>
</dbReference>
<evidence type="ECO:0000313" key="2">
    <source>
        <dbReference type="EMBL" id="TRX91753.1"/>
    </source>
</evidence>
<comment type="caution">
    <text evidence="2">The sequence shown here is derived from an EMBL/GenBank/DDBJ whole genome shotgun (WGS) entry which is preliminary data.</text>
</comment>
<dbReference type="PANTHER" id="PTHR33112:SF15">
    <property type="entry name" value="HETEROKARYON INCOMPATIBILITY DOMAIN-CONTAINING PROTEIN"/>
    <property type="match status" value="1"/>
</dbReference>
<reference evidence="3" key="1">
    <citation type="submission" date="2019-06" db="EMBL/GenBank/DDBJ databases">
        <title>Draft genome sequence of the griseofulvin-producing fungus Xylaria cubensis strain G536.</title>
        <authorList>
            <person name="Mead M.E."/>
            <person name="Raja H.A."/>
            <person name="Steenwyk J.L."/>
            <person name="Knowles S.L."/>
            <person name="Oberlies N.H."/>
            <person name="Rokas A."/>
        </authorList>
    </citation>
    <scope>NUCLEOTIDE SEQUENCE [LARGE SCALE GENOMIC DNA]</scope>
    <source>
        <strain evidence="3">G536</strain>
    </source>
</reference>